<evidence type="ECO:0000313" key="9">
    <source>
        <dbReference type="Proteomes" id="UP001370348"/>
    </source>
</evidence>
<protein>
    <submittedName>
        <fullName evidence="8">DoxX family protein</fullName>
    </submittedName>
</protein>
<dbReference type="Pfam" id="PF07681">
    <property type="entry name" value="DoxX"/>
    <property type="match status" value="1"/>
</dbReference>
<gene>
    <name evidence="8" type="ORF">LZC94_09500</name>
</gene>
<dbReference type="InterPro" id="IPR051907">
    <property type="entry name" value="DoxX-like_oxidoreductase"/>
</dbReference>
<feature type="transmembrane region" description="Helical" evidence="7">
    <location>
        <begin position="58"/>
        <end position="77"/>
    </location>
</feature>
<feature type="transmembrane region" description="Helical" evidence="7">
    <location>
        <begin position="20"/>
        <end position="37"/>
    </location>
</feature>
<keyword evidence="4 7" id="KW-0812">Transmembrane</keyword>
<feature type="transmembrane region" description="Helical" evidence="7">
    <location>
        <begin position="83"/>
        <end position="101"/>
    </location>
</feature>
<evidence type="ECO:0000256" key="4">
    <source>
        <dbReference type="ARBA" id="ARBA00022692"/>
    </source>
</evidence>
<sequence length="195" mass="20511">MNTNTLLPYVFGRGNVDGRASTGLLVLRVLAGTAMAIHGSTKMMTPFTWMGPSASMPGALQFLGAFAEFGGGIAWILGLLTPIATAGILFTMVMGILTWHIPMHEPFIRLTVGMATPGPGEPWGIYPTWLARAGGQSIAGSGSSELASLFIAMSAVLLGIGPGRFSLDALLARRFGRDAAQRDLLPHYAHQRGAS</sequence>
<dbReference type="Proteomes" id="UP001370348">
    <property type="component" value="Chromosome"/>
</dbReference>
<evidence type="ECO:0000256" key="2">
    <source>
        <dbReference type="ARBA" id="ARBA00006679"/>
    </source>
</evidence>
<keyword evidence="6 7" id="KW-0472">Membrane</keyword>
<dbReference type="RefSeq" id="WP_394827134.1">
    <property type="nucleotide sequence ID" value="NZ_CP089984.1"/>
</dbReference>
<evidence type="ECO:0000313" key="8">
    <source>
        <dbReference type="EMBL" id="WXB17500.1"/>
    </source>
</evidence>
<proteinExistence type="inferred from homology"/>
<keyword evidence="9" id="KW-1185">Reference proteome</keyword>
<evidence type="ECO:0000256" key="3">
    <source>
        <dbReference type="ARBA" id="ARBA00022475"/>
    </source>
</evidence>
<accession>A0ABZ2M4P9</accession>
<dbReference type="InterPro" id="IPR032808">
    <property type="entry name" value="DoxX"/>
</dbReference>
<comment type="similarity">
    <text evidence="2">Belongs to the DoxX family.</text>
</comment>
<evidence type="ECO:0000256" key="6">
    <source>
        <dbReference type="ARBA" id="ARBA00023136"/>
    </source>
</evidence>
<keyword evidence="3" id="KW-1003">Cell membrane</keyword>
<organism evidence="8 9">
    <name type="scientific">Pendulispora albinea</name>
    <dbReference type="NCBI Taxonomy" id="2741071"/>
    <lineage>
        <taxon>Bacteria</taxon>
        <taxon>Pseudomonadati</taxon>
        <taxon>Myxococcota</taxon>
        <taxon>Myxococcia</taxon>
        <taxon>Myxococcales</taxon>
        <taxon>Sorangiineae</taxon>
        <taxon>Pendulisporaceae</taxon>
        <taxon>Pendulispora</taxon>
    </lineage>
</organism>
<dbReference type="EMBL" id="CP089984">
    <property type="protein sequence ID" value="WXB17500.1"/>
    <property type="molecule type" value="Genomic_DNA"/>
</dbReference>
<dbReference type="PANTHER" id="PTHR33452">
    <property type="entry name" value="OXIDOREDUCTASE CATD-RELATED"/>
    <property type="match status" value="1"/>
</dbReference>
<evidence type="ECO:0000256" key="1">
    <source>
        <dbReference type="ARBA" id="ARBA00004651"/>
    </source>
</evidence>
<name>A0ABZ2M4P9_9BACT</name>
<comment type="subcellular location">
    <subcellularLocation>
        <location evidence="1">Cell membrane</location>
        <topology evidence="1">Multi-pass membrane protein</topology>
    </subcellularLocation>
</comment>
<evidence type="ECO:0000256" key="5">
    <source>
        <dbReference type="ARBA" id="ARBA00022989"/>
    </source>
</evidence>
<evidence type="ECO:0000256" key="7">
    <source>
        <dbReference type="SAM" id="Phobius"/>
    </source>
</evidence>
<reference evidence="8 9" key="1">
    <citation type="submission" date="2021-12" db="EMBL/GenBank/DDBJ databases">
        <title>Discovery of the Pendulisporaceae a myxobacterial family with distinct sporulation behavior and unique specialized metabolism.</title>
        <authorList>
            <person name="Garcia R."/>
            <person name="Popoff A."/>
            <person name="Bader C.D."/>
            <person name="Loehr J."/>
            <person name="Walesch S."/>
            <person name="Walt C."/>
            <person name="Boldt J."/>
            <person name="Bunk B."/>
            <person name="Haeckl F.J.F.P.J."/>
            <person name="Gunesch A.P."/>
            <person name="Birkelbach J."/>
            <person name="Nuebel U."/>
            <person name="Pietschmann T."/>
            <person name="Bach T."/>
            <person name="Mueller R."/>
        </authorList>
    </citation>
    <scope>NUCLEOTIDE SEQUENCE [LARGE SCALE GENOMIC DNA]</scope>
    <source>
        <strain evidence="8 9">MSr11954</strain>
    </source>
</reference>
<keyword evidence="5 7" id="KW-1133">Transmembrane helix</keyword>
<dbReference type="PANTHER" id="PTHR33452:SF1">
    <property type="entry name" value="INNER MEMBRANE PROTEIN YPHA-RELATED"/>
    <property type="match status" value="1"/>
</dbReference>